<sequence length="128" mass="13909">MFKLILSISTGASIGAVMRWQLGIKLNALYPQLPLGTLSANLLGGYIIGLAASYTAQHPNLSPEWRLLIMTGFCGGLTTFSTFSLEVVNLLQQGKFTWAMANISTHVLGSLLMTFLGFATWQAIKQWG</sequence>
<evidence type="ECO:0000256" key="1">
    <source>
        <dbReference type="ARBA" id="ARBA00004651"/>
    </source>
</evidence>
<comment type="catalytic activity">
    <reaction evidence="11">
        <text>fluoride(in) = fluoride(out)</text>
        <dbReference type="Rhea" id="RHEA:76159"/>
        <dbReference type="ChEBI" id="CHEBI:17051"/>
    </reaction>
    <physiologicalReaction direction="left-to-right" evidence="11">
        <dbReference type="Rhea" id="RHEA:76160"/>
    </physiologicalReaction>
</comment>
<feature type="binding site" evidence="12">
    <location>
        <position position="75"/>
    </location>
    <ligand>
        <name>Na(+)</name>
        <dbReference type="ChEBI" id="CHEBI:29101"/>
        <note>structural</note>
    </ligand>
</feature>
<dbReference type="PANTHER" id="PTHR28259">
    <property type="entry name" value="FLUORIDE EXPORT PROTEIN 1-RELATED"/>
    <property type="match status" value="1"/>
</dbReference>
<dbReference type="PANTHER" id="PTHR28259:SF1">
    <property type="entry name" value="FLUORIDE EXPORT PROTEIN 1-RELATED"/>
    <property type="match status" value="1"/>
</dbReference>
<evidence type="ECO:0000256" key="6">
    <source>
        <dbReference type="ARBA" id="ARBA00023053"/>
    </source>
</evidence>
<dbReference type="Pfam" id="PF02537">
    <property type="entry name" value="CRCB"/>
    <property type="match status" value="1"/>
</dbReference>
<reference evidence="13" key="1">
    <citation type="journal article" date="2023" name="Int. J. Mol. Sci.">
        <title>Metagenomics Revealed a New Genus 'Candidatus Thiocaldithrix dubininis' gen. nov., sp. nov. and a New Species 'Candidatus Thiothrix putei' sp. nov. in the Family Thiotrichaceae, Some Members of Which Have Traits of Both Na+- and H+-Motive Energetics.</title>
        <authorList>
            <person name="Ravin N.V."/>
            <person name="Muntyan M.S."/>
            <person name="Smolyakov D.D."/>
            <person name="Rudenko T.S."/>
            <person name="Beletsky A.V."/>
            <person name="Mardanov A.V."/>
            <person name="Grabovich M.Y."/>
        </authorList>
    </citation>
    <scope>NUCLEOTIDE SEQUENCE</scope>
    <source>
        <strain evidence="13">GKL-01</strain>
    </source>
</reference>
<dbReference type="GO" id="GO:0062054">
    <property type="term" value="F:fluoride channel activity"/>
    <property type="evidence" value="ECO:0007669"/>
    <property type="project" value="UniProtKB-UniRule"/>
</dbReference>
<feature type="transmembrane region" description="Helical" evidence="12">
    <location>
        <begin position="67"/>
        <end position="91"/>
    </location>
</feature>
<dbReference type="KEGG" id="tdu:QJT80_02915"/>
<evidence type="ECO:0000256" key="12">
    <source>
        <dbReference type="HAMAP-Rule" id="MF_00454"/>
    </source>
</evidence>
<comment type="subcellular location">
    <subcellularLocation>
        <location evidence="1 12">Cell membrane</location>
        <topology evidence="1 12">Multi-pass membrane protein</topology>
    </subcellularLocation>
</comment>
<evidence type="ECO:0000256" key="9">
    <source>
        <dbReference type="ARBA" id="ARBA00023303"/>
    </source>
</evidence>
<comment type="function">
    <text evidence="12">Fluoride-specific ion channel. Important for reducing fluoride concentration in the cell, thus reducing its toxicity.</text>
</comment>
<reference evidence="13" key="2">
    <citation type="submission" date="2023-04" db="EMBL/GenBank/DDBJ databases">
        <authorList>
            <person name="Beletskiy A.V."/>
            <person name="Mardanov A.V."/>
            <person name="Ravin N.V."/>
        </authorList>
    </citation>
    <scope>NUCLEOTIDE SEQUENCE</scope>
    <source>
        <strain evidence="13">GKL-01</strain>
    </source>
</reference>
<evidence type="ECO:0000256" key="2">
    <source>
        <dbReference type="ARBA" id="ARBA00022475"/>
    </source>
</evidence>
<feature type="binding site" evidence="12">
    <location>
        <position position="78"/>
    </location>
    <ligand>
        <name>Na(+)</name>
        <dbReference type="ChEBI" id="CHEBI:29101"/>
        <note>structural</note>
    </ligand>
</feature>
<comment type="similarity">
    <text evidence="10 12">Belongs to the fluoride channel Fluc/FEX (TC 1.A.43) family.</text>
</comment>
<evidence type="ECO:0000256" key="10">
    <source>
        <dbReference type="ARBA" id="ARBA00035120"/>
    </source>
</evidence>
<evidence type="ECO:0000313" key="13">
    <source>
        <dbReference type="EMBL" id="WGZ91432.1"/>
    </source>
</evidence>
<dbReference type="EMBL" id="CP124755">
    <property type="protein sequence ID" value="WGZ91432.1"/>
    <property type="molecule type" value="Genomic_DNA"/>
</dbReference>
<keyword evidence="3" id="KW-0997">Cell inner membrane</keyword>
<gene>
    <name evidence="12 13" type="primary">crcB</name>
    <name evidence="12" type="synonym">fluC</name>
    <name evidence="13" type="ORF">QJT80_02915</name>
</gene>
<dbReference type="NCBIfam" id="NF010792">
    <property type="entry name" value="PRK14196.1"/>
    <property type="match status" value="1"/>
</dbReference>
<evidence type="ECO:0000256" key="4">
    <source>
        <dbReference type="ARBA" id="ARBA00022692"/>
    </source>
</evidence>
<dbReference type="GO" id="GO:0005886">
    <property type="term" value="C:plasma membrane"/>
    <property type="evidence" value="ECO:0007669"/>
    <property type="project" value="UniProtKB-SubCell"/>
</dbReference>
<comment type="activity regulation">
    <text evidence="12">Na(+) is not transported, but it plays an essential structural role and its presence is essential for fluoride channel function.</text>
</comment>
<keyword evidence="6 12" id="KW-0915">Sodium</keyword>
<keyword evidence="12" id="KW-0813">Transport</keyword>
<organism evidence="13">
    <name type="scientific">Candidatus Thiocaldithrix dubininis</name>
    <dbReference type="NCBI Taxonomy" id="3080823"/>
    <lineage>
        <taxon>Bacteria</taxon>
        <taxon>Pseudomonadati</taxon>
        <taxon>Pseudomonadota</taxon>
        <taxon>Gammaproteobacteria</taxon>
        <taxon>Thiotrichales</taxon>
        <taxon>Thiotrichaceae</taxon>
        <taxon>Candidatus Thiocaldithrix</taxon>
    </lineage>
</organism>
<dbReference type="GO" id="GO:0140114">
    <property type="term" value="P:cellular detoxification of fluoride"/>
    <property type="evidence" value="ECO:0007669"/>
    <property type="project" value="UniProtKB-UniRule"/>
</dbReference>
<evidence type="ECO:0000256" key="7">
    <source>
        <dbReference type="ARBA" id="ARBA00023065"/>
    </source>
</evidence>
<dbReference type="InterPro" id="IPR003691">
    <property type="entry name" value="FluC"/>
</dbReference>
<proteinExistence type="inferred from homology"/>
<keyword evidence="4 12" id="KW-0812">Transmembrane</keyword>
<keyword evidence="9 12" id="KW-0407">Ion channel</keyword>
<name>A0AA95H5R1_9GAMM</name>
<evidence type="ECO:0000256" key="11">
    <source>
        <dbReference type="ARBA" id="ARBA00035585"/>
    </source>
</evidence>
<accession>A0AA95H5R1</accession>
<evidence type="ECO:0000256" key="5">
    <source>
        <dbReference type="ARBA" id="ARBA00022989"/>
    </source>
</evidence>
<keyword evidence="2 12" id="KW-1003">Cell membrane</keyword>
<feature type="transmembrane region" description="Helical" evidence="12">
    <location>
        <begin position="103"/>
        <end position="124"/>
    </location>
</feature>
<keyword evidence="7 12" id="KW-0406">Ion transport</keyword>
<feature type="transmembrane region" description="Helical" evidence="12">
    <location>
        <begin position="35"/>
        <end position="55"/>
    </location>
</feature>
<dbReference type="NCBIfam" id="TIGR00494">
    <property type="entry name" value="crcB"/>
    <property type="match status" value="1"/>
</dbReference>
<evidence type="ECO:0000256" key="3">
    <source>
        <dbReference type="ARBA" id="ARBA00022519"/>
    </source>
</evidence>
<protein>
    <recommendedName>
        <fullName evidence="12">Fluoride-specific ion channel FluC</fullName>
    </recommendedName>
</protein>
<dbReference type="AlphaFoldDB" id="A0AA95H5R1"/>
<dbReference type="GO" id="GO:0046872">
    <property type="term" value="F:metal ion binding"/>
    <property type="evidence" value="ECO:0007669"/>
    <property type="project" value="UniProtKB-KW"/>
</dbReference>
<dbReference type="HAMAP" id="MF_00454">
    <property type="entry name" value="FluC"/>
    <property type="match status" value="1"/>
</dbReference>
<keyword evidence="5 12" id="KW-1133">Transmembrane helix</keyword>
<keyword evidence="8 12" id="KW-0472">Membrane</keyword>
<keyword evidence="12" id="KW-0479">Metal-binding</keyword>
<evidence type="ECO:0000256" key="8">
    <source>
        <dbReference type="ARBA" id="ARBA00023136"/>
    </source>
</evidence>
<dbReference type="Proteomes" id="UP001300672">
    <property type="component" value="Chromosome"/>
</dbReference>